<keyword evidence="5 10" id="KW-0378">Hydrolase</keyword>
<keyword evidence="3 10" id="KW-0645">Protease</keyword>
<dbReference type="GO" id="GO:0005524">
    <property type="term" value="F:ATP binding"/>
    <property type="evidence" value="ECO:0007669"/>
    <property type="project" value="UniProtKB-UniRule"/>
</dbReference>
<keyword evidence="8 10" id="KW-0346">Stress response</keyword>
<dbReference type="InterPro" id="IPR046336">
    <property type="entry name" value="Lon_prtase_N_sf"/>
</dbReference>
<evidence type="ECO:0000259" key="15">
    <source>
        <dbReference type="PROSITE" id="PS51786"/>
    </source>
</evidence>
<dbReference type="EC" id="3.4.21.53" evidence="10 11"/>
<dbReference type="Gene3D" id="1.20.58.1480">
    <property type="match status" value="1"/>
</dbReference>
<dbReference type="PROSITE" id="PS51786">
    <property type="entry name" value="LON_PROTEOLYTIC"/>
    <property type="match status" value="1"/>
</dbReference>
<dbReference type="HAMAP" id="MF_01973">
    <property type="entry name" value="lon_bact"/>
    <property type="match status" value="1"/>
</dbReference>
<evidence type="ECO:0000256" key="3">
    <source>
        <dbReference type="ARBA" id="ARBA00022670"/>
    </source>
</evidence>
<protein>
    <recommendedName>
        <fullName evidence="10 11">Lon protease</fullName>
        <ecNumber evidence="10 11">3.4.21.53</ecNumber>
    </recommendedName>
    <alternativeName>
        <fullName evidence="10">ATP-dependent protease La</fullName>
    </alternativeName>
</protein>
<evidence type="ECO:0000313" key="17">
    <source>
        <dbReference type="EMBL" id="VAX76744.1"/>
    </source>
</evidence>
<dbReference type="InterPro" id="IPR008269">
    <property type="entry name" value="Lon_proteolytic"/>
</dbReference>
<dbReference type="PIRSF" id="PIRSF001174">
    <property type="entry name" value="Lon_proteas"/>
    <property type="match status" value="1"/>
</dbReference>
<dbReference type="Proteomes" id="UP000271849">
    <property type="component" value="Chromosome"/>
</dbReference>
<dbReference type="Gene3D" id="1.10.8.60">
    <property type="match status" value="1"/>
</dbReference>
<dbReference type="GO" id="GO:0006515">
    <property type="term" value="P:protein quality control for misfolded or incompletely synthesized proteins"/>
    <property type="evidence" value="ECO:0007669"/>
    <property type="project" value="UniProtKB-UniRule"/>
</dbReference>
<dbReference type="GO" id="GO:0004176">
    <property type="term" value="F:ATP-dependent peptidase activity"/>
    <property type="evidence" value="ECO:0007669"/>
    <property type="project" value="UniProtKB-UniRule"/>
</dbReference>
<gene>
    <name evidence="10 17" type="primary">lon</name>
    <name evidence="17" type="ORF">BUCINSTRO3249_0306</name>
</gene>
<comment type="subcellular location">
    <subcellularLocation>
        <location evidence="1 10 11">Cytoplasm</location>
    </subcellularLocation>
</comment>
<dbReference type="PRINTS" id="PR00830">
    <property type="entry name" value="ENDOLAPTASE"/>
</dbReference>
<dbReference type="STRING" id="1921549.GCA_900128825_00308"/>
<dbReference type="SMART" id="SM00382">
    <property type="entry name" value="AAA"/>
    <property type="match status" value="1"/>
</dbReference>
<dbReference type="PROSITE" id="PS51787">
    <property type="entry name" value="LON_N"/>
    <property type="match status" value="1"/>
</dbReference>
<feature type="active site" evidence="10 12">
    <location>
        <position position="721"/>
    </location>
</feature>
<dbReference type="Gene3D" id="2.30.130.40">
    <property type="entry name" value="LON domain-like"/>
    <property type="match status" value="1"/>
</dbReference>
<dbReference type="InterPro" id="IPR020568">
    <property type="entry name" value="Ribosomal_Su5_D2-typ_SF"/>
</dbReference>
<organism evidence="17 18">
    <name type="scientific">Buchnera aphidicola</name>
    <name type="common">Cinara strobi</name>
    <dbReference type="NCBI Taxonomy" id="1921549"/>
    <lineage>
        <taxon>Bacteria</taxon>
        <taxon>Pseudomonadati</taxon>
        <taxon>Pseudomonadota</taxon>
        <taxon>Gammaproteobacteria</taxon>
        <taxon>Enterobacterales</taxon>
        <taxon>Erwiniaceae</taxon>
        <taxon>Buchnera</taxon>
    </lineage>
</organism>
<dbReference type="Gene3D" id="3.30.230.10">
    <property type="match status" value="1"/>
</dbReference>
<feature type="active site" evidence="10 12">
    <location>
        <position position="678"/>
    </location>
</feature>
<feature type="domain" description="Lon proteolytic" evidence="15">
    <location>
        <begin position="591"/>
        <end position="772"/>
    </location>
</feature>
<dbReference type="InterPro" id="IPR003593">
    <property type="entry name" value="AAA+_ATPase"/>
</dbReference>
<dbReference type="FunFam" id="3.30.230.10:FF:000010">
    <property type="entry name" value="Lon protease"/>
    <property type="match status" value="1"/>
</dbReference>
<dbReference type="GO" id="GO:0016887">
    <property type="term" value="F:ATP hydrolysis activity"/>
    <property type="evidence" value="ECO:0007669"/>
    <property type="project" value="UniProtKB-UniRule"/>
</dbReference>
<evidence type="ECO:0000313" key="18">
    <source>
        <dbReference type="Proteomes" id="UP000271849"/>
    </source>
</evidence>
<dbReference type="FunFam" id="3.40.50.300:FF:000021">
    <property type="entry name" value="Lon protease homolog"/>
    <property type="match status" value="1"/>
</dbReference>
<dbReference type="PANTHER" id="PTHR10046">
    <property type="entry name" value="ATP DEPENDENT LON PROTEASE FAMILY MEMBER"/>
    <property type="match status" value="1"/>
</dbReference>
<dbReference type="Pfam" id="PF02190">
    <property type="entry name" value="LON_substr_bdg"/>
    <property type="match status" value="1"/>
</dbReference>
<comment type="induction">
    <text evidence="10">By heat shock.</text>
</comment>
<dbReference type="InterPro" id="IPR027543">
    <property type="entry name" value="Lon_bac"/>
</dbReference>
<dbReference type="InterPro" id="IPR003959">
    <property type="entry name" value="ATPase_AAA_core"/>
</dbReference>
<dbReference type="OrthoDB" id="9803599at2"/>
<evidence type="ECO:0000256" key="4">
    <source>
        <dbReference type="ARBA" id="ARBA00022741"/>
    </source>
</evidence>
<feature type="domain" description="Lon N-terminal" evidence="16">
    <location>
        <begin position="11"/>
        <end position="204"/>
    </location>
</feature>
<evidence type="ECO:0000256" key="2">
    <source>
        <dbReference type="ARBA" id="ARBA00022490"/>
    </source>
</evidence>
<evidence type="ECO:0000256" key="11">
    <source>
        <dbReference type="PIRNR" id="PIRNR001174"/>
    </source>
</evidence>
<dbReference type="GO" id="GO:0034605">
    <property type="term" value="P:cellular response to heat"/>
    <property type="evidence" value="ECO:0007669"/>
    <property type="project" value="UniProtKB-UniRule"/>
</dbReference>
<dbReference type="SUPFAM" id="SSF52540">
    <property type="entry name" value="P-loop containing nucleoside triphosphate hydrolases"/>
    <property type="match status" value="1"/>
</dbReference>
<dbReference type="RefSeq" id="WP_158349170.1">
    <property type="nucleotide sequence ID" value="NZ_LR025085.1"/>
</dbReference>
<dbReference type="InterPro" id="IPR054594">
    <property type="entry name" value="Lon_lid"/>
</dbReference>
<dbReference type="SMART" id="SM00464">
    <property type="entry name" value="LON"/>
    <property type="match status" value="1"/>
</dbReference>
<evidence type="ECO:0000256" key="9">
    <source>
        <dbReference type="ARBA" id="ARBA00050665"/>
    </source>
</evidence>
<evidence type="ECO:0000256" key="13">
    <source>
        <dbReference type="PIRSR" id="PIRSR001174-2"/>
    </source>
</evidence>
<dbReference type="GO" id="GO:0004252">
    <property type="term" value="F:serine-type endopeptidase activity"/>
    <property type="evidence" value="ECO:0007669"/>
    <property type="project" value="UniProtKB-UniRule"/>
</dbReference>
<name>A0A3B1DRZ0_9GAMM</name>
<sequence>MNSGSSENITIPILPLRDIVIYPYMVTPLFIGRKQSIKCIESSVKNNKKILLVTQKESVTDNPKKNDLFKIGTVAQILQILNLPDGTVKILVEGKKRATIQNIKKNDDHYFANINYLKTEKIKEKEKKVLLKTTLKQFKKYIQLNKKLSIEILDELKKIKDIEKFSDTLAHQMPLKIEDKQLILEMPSINQRLEFLMGAMKNEIDLIKIEKRIRNRIKKQTETNQREYFLTEQMKAIQKELGDAENSIDENEKLKNKINLLKMPKEAKKKTKAELKKLKMMSPMSAEATVVRNYLEWMIQVPWNKKSKIKKNIKTAHKILNIDHFGLNKVKEHILEYLAVQNRKRKIKGPILCLVGPPGIGKTSLGKSIARATGRKYIRMALGGIRDEAEIRGHRRTYIGSMPGKLMQNITKSGVKNPLFLLDEIDKMAFDIRVDPAAALLEALDPEQNNSFNDHYLEINYDLSEVMFVATSNSMNIPAPLLDRMEVIRLSGYTEEEKINIAKKYLQPKQMKENALKKTELLIKDTALINIIRYYTRESGVRNLERAISKICRKSVKKILLENIQNIIINKNNLKNYLGIKKYTYGKTNKNNQIGQVIGLAWTEMGGDLLTIECACVSGKGKLIYTGSLGSVMQESIQTALTVVRSQAHKLNIKKNFYNKNDIHVHVPEGATPKDGPSAGISMCTAIVSCLTQNPVQSNIAMTGEITLQGKVLNIGGLKEKIIAAHRGGVKKVLIPHGNKRDLEEIPKNILSDLHIYPIKNIEEVLTLALEKNPYVSNLK</sequence>
<keyword evidence="2 10" id="KW-0963">Cytoplasm</keyword>
<dbReference type="Pfam" id="PF00004">
    <property type="entry name" value="AAA"/>
    <property type="match status" value="1"/>
</dbReference>
<comment type="subunit">
    <text evidence="10 11">Homohexamer. Organized in a ring with a central cavity.</text>
</comment>
<dbReference type="InterPro" id="IPR004815">
    <property type="entry name" value="Lon_bac/euk-typ"/>
</dbReference>
<dbReference type="InterPro" id="IPR015947">
    <property type="entry name" value="PUA-like_sf"/>
</dbReference>
<evidence type="ECO:0000256" key="5">
    <source>
        <dbReference type="ARBA" id="ARBA00022801"/>
    </source>
</evidence>
<evidence type="ECO:0000256" key="12">
    <source>
        <dbReference type="PIRSR" id="PIRSR001174-1"/>
    </source>
</evidence>
<dbReference type="Gene3D" id="3.40.50.300">
    <property type="entry name" value="P-loop containing nucleotide triphosphate hydrolases"/>
    <property type="match status" value="1"/>
</dbReference>
<evidence type="ECO:0000256" key="10">
    <source>
        <dbReference type="HAMAP-Rule" id="MF_01973"/>
    </source>
</evidence>
<proteinExistence type="evidence at transcript level"/>
<dbReference type="InterPro" id="IPR027065">
    <property type="entry name" value="Lon_Prtase"/>
</dbReference>
<accession>A0A3B1DRZ0</accession>
<dbReference type="InterPro" id="IPR003111">
    <property type="entry name" value="Lon_prtase_N"/>
</dbReference>
<dbReference type="CDD" id="cd19500">
    <property type="entry name" value="RecA-like_Lon"/>
    <property type="match status" value="1"/>
</dbReference>
<evidence type="ECO:0000256" key="6">
    <source>
        <dbReference type="ARBA" id="ARBA00022825"/>
    </source>
</evidence>
<dbReference type="EMBL" id="LR025085">
    <property type="protein sequence ID" value="VAX76744.1"/>
    <property type="molecule type" value="Genomic_DNA"/>
</dbReference>
<dbReference type="NCBIfam" id="NF008053">
    <property type="entry name" value="PRK10787.1"/>
    <property type="match status" value="1"/>
</dbReference>
<dbReference type="AlphaFoldDB" id="A0A3B1DRZ0"/>
<feature type="binding site" evidence="10 13">
    <location>
        <begin position="356"/>
        <end position="363"/>
    </location>
    <ligand>
        <name>ATP</name>
        <dbReference type="ChEBI" id="CHEBI:30616"/>
    </ligand>
</feature>
<dbReference type="SUPFAM" id="SSF88697">
    <property type="entry name" value="PUA domain-like"/>
    <property type="match status" value="1"/>
</dbReference>
<keyword evidence="4 10" id="KW-0547">Nucleotide-binding</keyword>
<keyword evidence="6 10" id="KW-0720">Serine protease</keyword>
<keyword evidence="7 10" id="KW-0067">ATP-binding</keyword>
<evidence type="ECO:0000259" key="16">
    <source>
        <dbReference type="PROSITE" id="PS51787"/>
    </source>
</evidence>
<dbReference type="SUPFAM" id="SSF54211">
    <property type="entry name" value="Ribosomal protein S5 domain 2-like"/>
    <property type="match status" value="1"/>
</dbReference>
<dbReference type="Gene3D" id="1.20.5.5270">
    <property type="match status" value="1"/>
</dbReference>
<evidence type="ECO:0000256" key="8">
    <source>
        <dbReference type="ARBA" id="ARBA00023016"/>
    </source>
</evidence>
<evidence type="ECO:0000256" key="7">
    <source>
        <dbReference type="ARBA" id="ARBA00022840"/>
    </source>
</evidence>
<dbReference type="FunFam" id="1.20.5.5270:FF:000002">
    <property type="entry name" value="Lon protease homolog"/>
    <property type="match status" value="1"/>
</dbReference>
<evidence type="ECO:0000256" key="1">
    <source>
        <dbReference type="ARBA" id="ARBA00004496"/>
    </source>
</evidence>
<reference evidence="18" key="1">
    <citation type="submission" date="2018-09" db="EMBL/GenBank/DDBJ databases">
        <authorList>
            <person name="Manzano-Marin A."/>
            <person name="Manzano-Marin A."/>
        </authorList>
    </citation>
    <scope>NUCLEOTIDE SEQUENCE [LARGE SCALE GENOMIC DNA]</scope>
    <source>
        <strain evidence="18">BuCistrobi</strain>
    </source>
</reference>
<dbReference type="InterPro" id="IPR014721">
    <property type="entry name" value="Ribsml_uS5_D2-typ_fold_subgr"/>
</dbReference>
<dbReference type="Pfam" id="PF05362">
    <property type="entry name" value="Lon_C"/>
    <property type="match status" value="1"/>
</dbReference>
<comment type="function">
    <text evidence="10">ATP-dependent serine protease that mediates the selective degradation of mutant and abnormal proteins as well as certain short-lived regulatory proteins. Required for cellular homeostasis and for survival from DNA damage and developmental changes induced by stress. Degrades polypeptides processively to yield small peptide fragments that are 5 to 10 amino acids long. Binds to DNA in a double-stranded, site-specific manner.</text>
</comment>
<dbReference type="GO" id="GO:0005737">
    <property type="term" value="C:cytoplasm"/>
    <property type="evidence" value="ECO:0007669"/>
    <property type="project" value="UniProtKB-SubCell"/>
</dbReference>
<comment type="catalytic activity">
    <reaction evidence="9 10 11 14">
        <text>Hydrolysis of proteins in presence of ATP.</text>
        <dbReference type="EC" id="3.4.21.53"/>
    </reaction>
</comment>
<dbReference type="GO" id="GO:0043565">
    <property type="term" value="F:sequence-specific DNA binding"/>
    <property type="evidence" value="ECO:0007669"/>
    <property type="project" value="UniProtKB-UniRule"/>
</dbReference>
<dbReference type="Pfam" id="PF22667">
    <property type="entry name" value="Lon_lid"/>
    <property type="match status" value="1"/>
</dbReference>
<dbReference type="NCBIfam" id="TIGR00763">
    <property type="entry name" value="lon"/>
    <property type="match status" value="1"/>
</dbReference>
<dbReference type="InterPro" id="IPR027417">
    <property type="entry name" value="P-loop_NTPase"/>
</dbReference>
<evidence type="ECO:0000256" key="14">
    <source>
        <dbReference type="PROSITE-ProRule" id="PRU01122"/>
    </source>
</evidence>
<comment type="similarity">
    <text evidence="10 11 14">Belongs to the peptidase S16 family.</text>
</comment>